<dbReference type="Proteomes" id="UP000315525">
    <property type="component" value="Unassembled WGS sequence"/>
</dbReference>
<sequence length="329" mass="37135">MTPLEKRLETNKDRFEALSREEHFASAKKCIAKLGGSYRALGLWEDALRVFDIGLSRSLKASDVGGISEFLTWKSNVHYHMGQYGRAIELAAEGLGLEIPDSDRANRISYYLANPYLMLGDIERYIALEEQALEITKKLAGKIPENLEPWILCRLAKGQDMLGVSQKTNPVLTEQVQRFRNLRQTYGIPFSLLILGKNLLGLGKLDEARQTLTESLNLYQKNVQEGFVVDVLVELSEVALTMENCEEARLHVDRAIEEARKGPRKAEGLADKRHLNQALVQGAKVYLRLNGRDRALCFYEEALDLALESNRKLMITELLGLQKTLTDSI</sequence>
<organism evidence="1 2">
    <name type="scientific">candidate division TA06 bacterium</name>
    <dbReference type="NCBI Taxonomy" id="2250710"/>
    <lineage>
        <taxon>Bacteria</taxon>
        <taxon>Bacteria division TA06</taxon>
    </lineage>
</organism>
<reference evidence="1 2" key="1">
    <citation type="submission" date="2019-03" db="EMBL/GenBank/DDBJ databases">
        <title>Metabolic potential of uncultured bacteria and archaea associated with petroleum seepage in deep-sea sediments.</title>
        <authorList>
            <person name="Dong X."/>
            <person name="Hubert C."/>
        </authorList>
    </citation>
    <scope>NUCLEOTIDE SEQUENCE [LARGE SCALE GENOMIC DNA]</scope>
    <source>
        <strain evidence="1">E44_bin18</strain>
    </source>
</reference>
<dbReference type="EMBL" id="SOJN01000051">
    <property type="protein sequence ID" value="TET46472.1"/>
    <property type="molecule type" value="Genomic_DNA"/>
</dbReference>
<dbReference type="Gene3D" id="1.25.40.10">
    <property type="entry name" value="Tetratricopeptide repeat domain"/>
    <property type="match status" value="2"/>
</dbReference>
<dbReference type="SUPFAM" id="SSF48452">
    <property type="entry name" value="TPR-like"/>
    <property type="match status" value="1"/>
</dbReference>
<comment type="caution">
    <text evidence="1">The sequence shown here is derived from an EMBL/GenBank/DDBJ whole genome shotgun (WGS) entry which is preliminary data.</text>
</comment>
<proteinExistence type="predicted"/>
<accession>A0A523UV79</accession>
<dbReference type="AlphaFoldDB" id="A0A523UV79"/>
<name>A0A523UV79_UNCT6</name>
<gene>
    <name evidence="1" type="ORF">E3J62_04165</name>
</gene>
<protein>
    <submittedName>
        <fullName evidence="1">Tetratricopeptide repeat protein</fullName>
    </submittedName>
</protein>
<evidence type="ECO:0000313" key="2">
    <source>
        <dbReference type="Proteomes" id="UP000315525"/>
    </source>
</evidence>
<dbReference type="InterPro" id="IPR011990">
    <property type="entry name" value="TPR-like_helical_dom_sf"/>
</dbReference>
<evidence type="ECO:0000313" key="1">
    <source>
        <dbReference type="EMBL" id="TET46472.1"/>
    </source>
</evidence>